<comment type="caution">
    <text evidence="5">The sequence shown here is derived from an EMBL/GenBank/DDBJ whole genome shotgun (WGS) entry which is preliminary data.</text>
</comment>
<reference evidence="5" key="2">
    <citation type="journal article" date="2023" name="IMA Fungus">
        <title>Comparative genomic study of the Penicillium genus elucidates a diverse pangenome and 15 lateral gene transfer events.</title>
        <authorList>
            <person name="Petersen C."/>
            <person name="Sorensen T."/>
            <person name="Nielsen M.R."/>
            <person name="Sondergaard T.E."/>
            <person name="Sorensen J.L."/>
            <person name="Fitzpatrick D.A."/>
            <person name="Frisvad J.C."/>
            <person name="Nielsen K.L."/>
        </authorList>
    </citation>
    <scope>NUCLEOTIDE SEQUENCE</scope>
    <source>
        <strain evidence="5">IBT 29677</strain>
    </source>
</reference>
<sequence>MAGGKVIEIKRQSGTRRSPTPPSPSSSTSSPPGAVPCKAIAPQIEKLSETHESVKFYQVDVDQLQEVAADNGISAMPTFLFFKDGNVVETVRGANPPGIQAGLAKLLA</sequence>
<dbReference type="AlphaFoldDB" id="A0A9X0BAJ6"/>
<gene>
    <name evidence="5" type="ORF">N7509_005930</name>
</gene>
<dbReference type="SUPFAM" id="SSF52833">
    <property type="entry name" value="Thioredoxin-like"/>
    <property type="match status" value="1"/>
</dbReference>
<dbReference type="InterPro" id="IPR013766">
    <property type="entry name" value="Thioredoxin_domain"/>
</dbReference>
<dbReference type="Gene3D" id="3.40.30.10">
    <property type="entry name" value="Glutaredoxin"/>
    <property type="match status" value="1"/>
</dbReference>
<dbReference type="PANTHER" id="PTHR46115">
    <property type="entry name" value="THIOREDOXIN-LIKE PROTEIN 1"/>
    <property type="match status" value="1"/>
</dbReference>
<dbReference type="RefSeq" id="XP_056489869.1">
    <property type="nucleotide sequence ID" value="XM_056630567.1"/>
</dbReference>
<protein>
    <submittedName>
        <fullName evidence="5">Thioredoxin</fullName>
    </submittedName>
</protein>
<evidence type="ECO:0000313" key="5">
    <source>
        <dbReference type="EMBL" id="KAJ5397817.1"/>
    </source>
</evidence>
<dbReference type="Pfam" id="PF00085">
    <property type="entry name" value="Thioredoxin"/>
    <property type="match status" value="1"/>
</dbReference>
<dbReference type="OrthoDB" id="10263751at2759"/>
<organism evidence="5 6">
    <name type="scientific">Penicillium cosmopolitanum</name>
    <dbReference type="NCBI Taxonomy" id="1131564"/>
    <lineage>
        <taxon>Eukaryota</taxon>
        <taxon>Fungi</taxon>
        <taxon>Dikarya</taxon>
        <taxon>Ascomycota</taxon>
        <taxon>Pezizomycotina</taxon>
        <taxon>Eurotiomycetes</taxon>
        <taxon>Eurotiomycetidae</taxon>
        <taxon>Eurotiales</taxon>
        <taxon>Aspergillaceae</taxon>
        <taxon>Penicillium</taxon>
    </lineage>
</organism>
<feature type="domain" description="Thioredoxin" evidence="4">
    <location>
        <begin position="36"/>
        <end position="100"/>
    </location>
</feature>
<evidence type="ECO:0000259" key="4">
    <source>
        <dbReference type="Pfam" id="PF00085"/>
    </source>
</evidence>
<dbReference type="InterPro" id="IPR036249">
    <property type="entry name" value="Thioredoxin-like_sf"/>
</dbReference>
<evidence type="ECO:0000256" key="2">
    <source>
        <dbReference type="ARBA" id="ARBA00023157"/>
    </source>
</evidence>
<feature type="region of interest" description="Disordered" evidence="3">
    <location>
        <begin position="1"/>
        <end position="37"/>
    </location>
</feature>
<evidence type="ECO:0000256" key="3">
    <source>
        <dbReference type="SAM" id="MobiDB-lite"/>
    </source>
</evidence>
<evidence type="ECO:0000256" key="1">
    <source>
        <dbReference type="ARBA" id="ARBA00008987"/>
    </source>
</evidence>
<dbReference type="EMBL" id="JAPZBU010000006">
    <property type="protein sequence ID" value="KAJ5397817.1"/>
    <property type="molecule type" value="Genomic_DNA"/>
</dbReference>
<comment type="similarity">
    <text evidence="1">Belongs to the thioredoxin family.</text>
</comment>
<reference evidence="5" key="1">
    <citation type="submission" date="2022-12" db="EMBL/GenBank/DDBJ databases">
        <authorList>
            <person name="Petersen C."/>
        </authorList>
    </citation>
    <scope>NUCLEOTIDE SEQUENCE</scope>
    <source>
        <strain evidence="5">IBT 29677</strain>
    </source>
</reference>
<name>A0A9X0BAJ6_9EURO</name>
<dbReference type="GeneID" id="81369547"/>
<keyword evidence="2" id="KW-1015">Disulfide bond</keyword>
<accession>A0A9X0BAJ6</accession>
<dbReference type="Proteomes" id="UP001147747">
    <property type="component" value="Unassembled WGS sequence"/>
</dbReference>
<proteinExistence type="inferred from homology"/>
<keyword evidence="6" id="KW-1185">Reference proteome</keyword>
<dbReference type="CDD" id="cd02947">
    <property type="entry name" value="TRX_family"/>
    <property type="match status" value="1"/>
</dbReference>
<evidence type="ECO:0000313" key="6">
    <source>
        <dbReference type="Proteomes" id="UP001147747"/>
    </source>
</evidence>